<sequence>MQISIAELGVSFIPLTACFPFDALFAGIAAPHQTHSLPSRTARSSRIKRGCCSHSSRPRVCPSAAHLLGVVPRKNVAEVGCKHDESRVGGRREVATGMEVGVENGEHRQYLRVSDRKVEF</sequence>
<dbReference type="Proteomes" id="UP000305948">
    <property type="component" value="Unassembled WGS sequence"/>
</dbReference>
<evidence type="ECO:0000313" key="2">
    <source>
        <dbReference type="Proteomes" id="UP000305948"/>
    </source>
</evidence>
<gene>
    <name evidence="1" type="ORF">OE88DRAFT_1665597</name>
</gene>
<dbReference type="AlphaFoldDB" id="A0A5C3MVW8"/>
<organism evidence="1 2">
    <name type="scientific">Heliocybe sulcata</name>
    <dbReference type="NCBI Taxonomy" id="5364"/>
    <lineage>
        <taxon>Eukaryota</taxon>
        <taxon>Fungi</taxon>
        <taxon>Dikarya</taxon>
        <taxon>Basidiomycota</taxon>
        <taxon>Agaricomycotina</taxon>
        <taxon>Agaricomycetes</taxon>
        <taxon>Gloeophyllales</taxon>
        <taxon>Gloeophyllaceae</taxon>
        <taxon>Heliocybe</taxon>
    </lineage>
</organism>
<reference evidence="1 2" key="1">
    <citation type="journal article" date="2019" name="Nat. Ecol. Evol.">
        <title>Megaphylogeny resolves global patterns of mushroom evolution.</title>
        <authorList>
            <person name="Varga T."/>
            <person name="Krizsan K."/>
            <person name="Foldi C."/>
            <person name="Dima B."/>
            <person name="Sanchez-Garcia M."/>
            <person name="Sanchez-Ramirez S."/>
            <person name="Szollosi G.J."/>
            <person name="Szarkandi J.G."/>
            <person name="Papp V."/>
            <person name="Albert L."/>
            <person name="Andreopoulos W."/>
            <person name="Angelini C."/>
            <person name="Antonin V."/>
            <person name="Barry K.W."/>
            <person name="Bougher N.L."/>
            <person name="Buchanan P."/>
            <person name="Buyck B."/>
            <person name="Bense V."/>
            <person name="Catcheside P."/>
            <person name="Chovatia M."/>
            <person name="Cooper J."/>
            <person name="Damon W."/>
            <person name="Desjardin D."/>
            <person name="Finy P."/>
            <person name="Geml J."/>
            <person name="Haridas S."/>
            <person name="Hughes K."/>
            <person name="Justo A."/>
            <person name="Karasinski D."/>
            <person name="Kautmanova I."/>
            <person name="Kiss B."/>
            <person name="Kocsube S."/>
            <person name="Kotiranta H."/>
            <person name="LaButti K.M."/>
            <person name="Lechner B.E."/>
            <person name="Liimatainen K."/>
            <person name="Lipzen A."/>
            <person name="Lukacs Z."/>
            <person name="Mihaltcheva S."/>
            <person name="Morgado L.N."/>
            <person name="Niskanen T."/>
            <person name="Noordeloos M.E."/>
            <person name="Ohm R.A."/>
            <person name="Ortiz-Santana B."/>
            <person name="Ovrebo C."/>
            <person name="Racz N."/>
            <person name="Riley R."/>
            <person name="Savchenko A."/>
            <person name="Shiryaev A."/>
            <person name="Soop K."/>
            <person name="Spirin V."/>
            <person name="Szebenyi C."/>
            <person name="Tomsovsky M."/>
            <person name="Tulloss R.E."/>
            <person name="Uehling J."/>
            <person name="Grigoriev I.V."/>
            <person name="Vagvolgyi C."/>
            <person name="Papp T."/>
            <person name="Martin F.M."/>
            <person name="Miettinen O."/>
            <person name="Hibbett D.S."/>
            <person name="Nagy L.G."/>
        </authorList>
    </citation>
    <scope>NUCLEOTIDE SEQUENCE [LARGE SCALE GENOMIC DNA]</scope>
    <source>
        <strain evidence="1 2">OMC1185</strain>
    </source>
</reference>
<dbReference type="EMBL" id="ML213522">
    <property type="protein sequence ID" value="TFK47898.1"/>
    <property type="molecule type" value="Genomic_DNA"/>
</dbReference>
<name>A0A5C3MVW8_9AGAM</name>
<evidence type="ECO:0000313" key="1">
    <source>
        <dbReference type="EMBL" id="TFK47898.1"/>
    </source>
</evidence>
<proteinExistence type="predicted"/>
<accession>A0A5C3MVW8</accession>
<protein>
    <submittedName>
        <fullName evidence="1">Uncharacterized protein</fullName>
    </submittedName>
</protein>
<keyword evidence="2" id="KW-1185">Reference proteome</keyword>